<dbReference type="PANTHER" id="PTHR24346:SF75">
    <property type="entry name" value="AURORA KINASE"/>
    <property type="match status" value="1"/>
</dbReference>
<dbReference type="KEGG" id="ehx:EMIHUDRAFT_450709"/>
<dbReference type="GeneID" id="17267734"/>
<dbReference type="PROSITE" id="PS50011">
    <property type="entry name" value="PROTEIN_KINASE_DOM"/>
    <property type="match status" value="1"/>
</dbReference>
<dbReference type="Gene3D" id="1.10.510.10">
    <property type="entry name" value="Transferase(Phosphotransferase) domain 1"/>
    <property type="match status" value="1"/>
</dbReference>
<feature type="region of interest" description="Disordered" evidence="3">
    <location>
        <begin position="279"/>
        <end position="300"/>
    </location>
</feature>
<evidence type="ECO:0000256" key="3">
    <source>
        <dbReference type="SAM" id="MobiDB-lite"/>
    </source>
</evidence>
<dbReference type="AlphaFoldDB" id="A0A0D3JFA2"/>
<keyword evidence="1" id="KW-0547">Nucleotide-binding</keyword>
<accession>A0A0D3JFA2</accession>
<name>A0A0D3JFA2_EMIH1</name>
<dbReference type="Proteomes" id="UP000013827">
    <property type="component" value="Unassembled WGS sequence"/>
</dbReference>
<sequence>MASADACYVGPVSTSLLGSGSRGPVLLGTLGGTLVAVKLIFADPEASALDGISASTTVYPIPPLHAVEEPAAAHVARVLARGSGAECEVEVRALAEGGELLDLVAEEGALPPEEAARYTMQAAIAVAHSHAAGLASGQLRLEHVLRDARGDVLLIGLRHRLDPSAEPGEQQAATVARASPRPPAPPPAPLRPARALDPPEWHAAGGVRSAVSREELPPADVWGLGLLLATLLRGQPPSASDDSCLALTSSFASARLADPEAAAAAAAAAAAVGAAGAAGAAGGRAGTRSSGGAAGGAPAASLAPSLERLAVAMLRPDPAQR</sequence>
<dbReference type="PANTHER" id="PTHR24346">
    <property type="entry name" value="MAP/MICROTUBULE AFFINITY-REGULATING KINASE"/>
    <property type="match status" value="1"/>
</dbReference>
<dbReference type="PaxDb" id="2903-EOD22187"/>
<evidence type="ECO:0000256" key="1">
    <source>
        <dbReference type="ARBA" id="ARBA00022741"/>
    </source>
</evidence>
<evidence type="ECO:0000313" key="6">
    <source>
        <dbReference type="Proteomes" id="UP000013827"/>
    </source>
</evidence>
<dbReference type="InterPro" id="IPR000719">
    <property type="entry name" value="Prot_kinase_dom"/>
</dbReference>
<dbReference type="GO" id="GO:0035556">
    <property type="term" value="P:intracellular signal transduction"/>
    <property type="evidence" value="ECO:0007669"/>
    <property type="project" value="TreeGrafter"/>
</dbReference>
<dbReference type="InterPro" id="IPR011009">
    <property type="entry name" value="Kinase-like_dom_sf"/>
</dbReference>
<evidence type="ECO:0000256" key="2">
    <source>
        <dbReference type="ARBA" id="ARBA00022840"/>
    </source>
</evidence>
<dbReference type="GO" id="GO:0005737">
    <property type="term" value="C:cytoplasm"/>
    <property type="evidence" value="ECO:0007669"/>
    <property type="project" value="TreeGrafter"/>
</dbReference>
<feature type="domain" description="Protein kinase" evidence="4">
    <location>
        <begin position="11"/>
        <end position="321"/>
    </location>
</feature>
<keyword evidence="6" id="KW-1185">Reference proteome</keyword>
<dbReference type="EnsemblProtists" id="EOD22187">
    <property type="protein sequence ID" value="EOD22187"/>
    <property type="gene ID" value="EMIHUDRAFT_450709"/>
</dbReference>
<evidence type="ECO:0000259" key="4">
    <source>
        <dbReference type="PROSITE" id="PS50011"/>
    </source>
</evidence>
<protein>
    <recommendedName>
        <fullName evidence="4">Protein kinase domain-containing protein</fullName>
    </recommendedName>
</protein>
<reference evidence="5" key="2">
    <citation type="submission" date="2024-10" db="UniProtKB">
        <authorList>
            <consortium name="EnsemblProtists"/>
        </authorList>
    </citation>
    <scope>IDENTIFICATION</scope>
</reference>
<feature type="compositionally biased region" description="Low complexity" evidence="3">
    <location>
        <begin position="286"/>
        <end position="300"/>
    </location>
</feature>
<feature type="region of interest" description="Disordered" evidence="3">
    <location>
        <begin position="163"/>
        <end position="201"/>
    </location>
</feature>
<dbReference type="HOGENOM" id="CLU_867660_0_0_1"/>
<dbReference type="GO" id="GO:0005524">
    <property type="term" value="F:ATP binding"/>
    <property type="evidence" value="ECO:0007669"/>
    <property type="project" value="UniProtKB-KW"/>
</dbReference>
<proteinExistence type="predicted"/>
<evidence type="ECO:0000313" key="5">
    <source>
        <dbReference type="EnsemblProtists" id="EOD22187"/>
    </source>
</evidence>
<reference evidence="6" key="1">
    <citation type="journal article" date="2013" name="Nature">
        <title>Pan genome of the phytoplankton Emiliania underpins its global distribution.</title>
        <authorList>
            <person name="Read B.A."/>
            <person name="Kegel J."/>
            <person name="Klute M.J."/>
            <person name="Kuo A."/>
            <person name="Lefebvre S.C."/>
            <person name="Maumus F."/>
            <person name="Mayer C."/>
            <person name="Miller J."/>
            <person name="Monier A."/>
            <person name="Salamov A."/>
            <person name="Young J."/>
            <person name="Aguilar M."/>
            <person name="Claverie J.M."/>
            <person name="Frickenhaus S."/>
            <person name="Gonzalez K."/>
            <person name="Herman E.K."/>
            <person name="Lin Y.C."/>
            <person name="Napier J."/>
            <person name="Ogata H."/>
            <person name="Sarno A.F."/>
            <person name="Shmutz J."/>
            <person name="Schroeder D."/>
            <person name="de Vargas C."/>
            <person name="Verret F."/>
            <person name="von Dassow P."/>
            <person name="Valentin K."/>
            <person name="Van de Peer Y."/>
            <person name="Wheeler G."/>
            <person name="Dacks J.B."/>
            <person name="Delwiche C.F."/>
            <person name="Dyhrman S.T."/>
            <person name="Glockner G."/>
            <person name="John U."/>
            <person name="Richards T."/>
            <person name="Worden A.Z."/>
            <person name="Zhang X."/>
            <person name="Grigoriev I.V."/>
            <person name="Allen A.E."/>
            <person name="Bidle K."/>
            <person name="Borodovsky M."/>
            <person name="Bowler C."/>
            <person name="Brownlee C."/>
            <person name="Cock J.M."/>
            <person name="Elias M."/>
            <person name="Gladyshev V.N."/>
            <person name="Groth M."/>
            <person name="Guda C."/>
            <person name="Hadaegh A."/>
            <person name="Iglesias-Rodriguez M.D."/>
            <person name="Jenkins J."/>
            <person name="Jones B.M."/>
            <person name="Lawson T."/>
            <person name="Leese F."/>
            <person name="Lindquist E."/>
            <person name="Lobanov A."/>
            <person name="Lomsadze A."/>
            <person name="Malik S.B."/>
            <person name="Marsh M.E."/>
            <person name="Mackinder L."/>
            <person name="Mock T."/>
            <person name="Mueller-Roeber B."/>
            <person name="Pagarete A."/>
            <person name="Parker M."/>
            <person name="Probert I."/>
            <person name="Quesneville H."/>
            <person name="Raines C."/>
            <person name="Rensing S.A."/>
            <person name="Riano-Pachon D.M."/>
            <person name="Richier S."/>
            <person name="Rokitta S."/>
            <person name="Shiraiwa Y."/>
            <person name="Soanes D.M."/>
            <person name="van der Giezen M."/>
            <person name="Wahlund T.M."/>
            <person name="Williams B."/>
            <person name="Wilson W."/>
            <person name="Wolfe G."/>
            <person name="Wurch L.L."/>
        </authorList>
    </citation>
    <scope>NUCLEOTIDE SEQUENCE</scope>
</reference>
<keyword evidence="2" id="KW-0067">ATP-binding</keyword>
<dbReference type="RefSeq" id="XP_005774616.1">
    <property type="nucleotide sequence ID" value="XM_005774559.1"/>
</dbReference>
<dbReference type="SUPFAM" id="SSF56112">
    <property type="entry name" value="Protein kinase-like (PK-like)"/>
    <property type="match status" value="1"/>
</dbReference>
<dbReference type="eggNOG" id="KOG0611">
    <property type="taxonomic scope" value="Eukaryota"/>
</dbReference>
<dbReference type="GO" id="GO:0004674">
    <property type="term" value="F:protein serine/threonine kinase activity"/>
    <property type="evidence" value="ECO:0007669"/>
    <property type="project" value="TreeGrafter"/>
</dbReference>
<organism evidence="5 6">
    <name type="scientific">Emiliania huxleyi (strain CCMP1516)</name>
    <dbReference type="NCBI Taxonomy" id="280463"/>
    <lineage>
        <taxon>Eukaryota</taxon>
        <taxon>Haptista</taxon>
        <taxon>Haptophyta</taxon>
        <taxon>Prymnesiophyceae</taxon>
        <taxon>Isochrysidales</taxon>
        <taxon>Noelaerhabdaceae</taxon>
        <taxon>Emiliania</taxon>
    </lineage>
</organism>
<feature type="compositionally biased region" description="Pro residues" evidence="3">
    <location>
        <begin position="180"/>
        <end position="190"/>
    </location>
</feature>